<protein>
    <submittedName>
        <fullName evidence="12">Energy-coupling factor ABC transporter ATP-binding protein</fullName>
    </submittedName>
</protein>
<gene>
    <name evidence="12" type="ORF">EHV10_11690</name>
</gene>
<evidence type="ECO:0000256" key="6">
    <source>
        <dbReference type="ARBA" id="ARBA00022741"/>
    </source>
</evidence>
<dbReference type="GO" id="GO:0016887">
    <property type="term" value="F:ATP hydrolysis activity"/>
    <property type="evidence" value="ECO:0007669"/>
    <property type="project" value="InterPro"/>
</dbReference>
<feature type="domain" description="ABC transporter" evidence="11">
    <location>
        <begin position="4"/>
        <end position="242"/>
    </location>
</feature>
<dbReference type="SUPFAM" id="SSF52540">
    <property type="entry name" value="P-loop containing nucleoside triphosphate hydrolases"/>
    <property type="match status" value="2"/>
</dbReference>
<feature type="domain" description="ABC transporter" evidence="11">
    <location>
        <begin position="260"/>
        <end position="485"/>
    </location>
</feature>
<keyword evidence="5" id="KW-0677">Repeat</keyword>
<comment type="subcellular location">
    <subcellularLocation>
        <location evidence="1">Cell membrane</location>
        <topology evidence="1">Peripheral membrane protein</topology>
    </subcellularLocation>
</comment>
<dbReference type="InterPro" id="IPR017871">
    <property type="entry name" value="ABC_transporter-like_CS"/>
</dbReference>
<dbReference type="GO" id="GO:0043190">
    <property type="term" value="C:ATP-binding cassette (ABC) transporter complex"/>
    <property type="evidence" value="ECO:0007669"/>
    <property type="project" value="TreeGrafter"/>
</dbReference>
<dbReference type="CDD" id="cd03225">
    <property type="entry name" value="ABC_cobalt_CbiO_domain1"/>
    <property type="match status" value="1"/>
</dbReference>
<dbReference type="InterPro" id="IPR015856">
    <property type="entry name" value="ABC_transpr_CbiO/EcfA_su"/>
</dbReference>
<dbReference type="PANTHER" id="PTHR43553">
    <property type="entry name" value="HEAVY METAL TRANSPORTER"/>
    <property type="match status" value="1"/>
</dbReference>
<dbReference type="InterPro" id="IPR050095">
    <property type="entry name" value="ECF_ABC_transporter_ATP-bd"/>
</dbReference>
<evidence type="ECO:0000259" key="11">
    <source>
        <dbReference type="PROSITE" id="PS50893"/>
    </source>
</evidence>
<comment type="caution">
    <text evidence="12">The sequence shown here is derived from an EMBL/GenBank/DDBJ whole genome shotgun (WGS) entry which is preliminary data.</text>
</comment>
<proteinExistence type="inferred from homology"/>
<evidence type="ECO:0000256" key="9">
    <source>
        <dbReference type="ARBA" id="ARBA00023136"/>
    </source>
</evidence>
<sequence>MSKIINVDIKQFSYNQKTILENISFSVDKGEFIVITGLSGCGKTSLLRLLNGLIPTLYEGNMTGEINILDRSISDYKAGEIAKYVGNVFQNPNDQFFSKDVENEVALIGENMGMERCMLHTQVENAIKETGIEDLKTKNVRELSGGQKQKVAIASTLVFDGEIILLDEPSANLDYKSTNELGRILEHLKACGKTIIIVEHRLSYLLPLVDRLILLKDGKIEGIFLSKDLTYEMEYKNELRTFNNNNLKAIMKAPDDNQLVKIEEVYVSNKGYSLPETVNFNLNRGECMALIGDNGIGKTTLAKQLTGLIPLRKGYTSYGKTVKDRLSNVAISLQNCSNMFFCETVEKELIPKDKLKDGQYLEEVKRYLIKMDLWDKRMLNPHDLSGGEKQRLAVILALIKESKLVILDEPTAGLDYRRMKLVAEVISEKIINTPVILITHDIELIFKVCNTAYMLSKSGNRKIVIRGNEDKILGFFKKDDIKYRIN</sequence>
<keyword evidence="7 12" id="KW-0067">ATP-binding</keyword>
<evidence type="ECO:0000256" key="5">
    <source>
        <dbReference type="ARBA" id="ARBA00022737"/>
    </source>
</evidence>
<dbReference type="SMART" id="SM00382">
    <property type="entry name" value="AAA"/>
    <property type="match status" value="2"/>
</dbReference>
<dbReference type="InterPro" id="IPR003593">
    <property type="entry name" value="AAA+_ATPase"/>
</dbReference>
<accession>A0A3P3QUT3</accession>
<dbReference type="EMBL" id="RRCO01000005">
    <property type="protein sequence ID" value="RRJ24921.1"/>
    <property type="molecule type" value="Genomic_DNA"/>
</dbReference>
<evidence type="ECO:0000256" key="2">
    <source>
        <dbReference type="ARBA" id="ARBA00005417"/>
    </source>
</evidence>
<dbReference type="GO" id="GO:0005524">
    <property type="term" value="F:ATP binding"/>
    <property type="evidence" value="ECO:0007669"/>
    <property type="project" value="UniProtKB-KW"/>
</dbReference>
<dbReference type="InterPro" id="IPR003439">
    <property type="entry name" value="ABC_transporter-like_ATP-bd"/>
</dbReference>
<evidence type="ECO:0000256" key="3">
    <source>
        <dbReference type="ARBA" id="ARBA00022448"/>
    </source>
</evidence>
<dbReference type="Pfam" id="PF00005">
    <property type="entry name" value="ABC_tran"/>
    <property type="match status" value="2"/>
</dbReference>
<dbReference type="PROSITE" id="PS00211">
    <property type="entry name" value="ABC_TRANSPORTER_1"/>
    <property type="match status" value="2"/>
</dbReference>
<evidence type="ECO:0000256" key="7">
    <source>
        <dbReference type="ARBA" id="ARBA00022840"/>
    </source>
</evidence>
<evidence type="ECO:0000313" key="12">
    <source>
        <dbReference type="EMBL" id="RRJ24921.1"/>
    </source>
</evidence>
<evidence type="ECO:0000256" key="1">
    <source>
        <dbReference type="ARBA" id="ARBA00004202"/>
    </source>
</evidence>
<reference evidence="12 13" key="1">
    <citation type="submission" date="2018-11" db="EMBL/GenBank/DDBJ databases">
        <title>Genome sequencing of Lachnoanaerobaculum sp. KCOM 2030 (= ChDC B114).</title>
        <authorList>
            <person name="Kook J.-K."/>
            <person name="Park S.-N."/>
            <person name="Lim Y.K."/>
        </authorList>
    </citation>
    <scope>NUCLEOTIDE SEQUENCE [LARGE SCALE GENOMIC DNA]</scope>
    <source>
        <strain evidence="12 13">KCOM 2030</strain>
    </source>
</reference>
<dbReference type="InterPro" id="IPR027417">
    <property type="entry name" value="P-loop_NTPase"/>
</dbReference>
<dbReference type="Proteomes" id="UP000272490">
    <property type="component" value="Unassembled WGS sequence"/>
</dbReference>
<evidence type="ECO:0000256" key="10">
    <source>
        <dbReference type="ARBA" id="ARBA00025157"/>
    </source>
</evidence>
<evidence type="ECO:0000256" key="8">
    <source>
        <dbReference type="ARBA" id="ARBA00022967"/>
    </source>
</evidence>
<dbReference type="GO" id="GO:0042626">
    <property type="term" value="F:ATPase-coupled transmembrane transporter activity"/>
    <property type="evidence" value="ECO:0007669"/>
    <property type="project" value="TreeGrafter"/>
</dbReference>
<name>A0A3P3QUT3_9FIRM</name>
<evidence type="ECO:0000256" key="4">
    <source>
        <dbReference type="ARBA" id="ARBA00022475"/>
    </source>
</evidence>
<keyword evidence="9" id="KW-0472">Membrane</keyword>
<comment type="function">
    <text evidence="10">Probably part of an ABC transporter complex. Responsible for energy coupling to the transport system.</text>
</comment>
<organism evidence="12 13">
    <name type="scientific">Lachnoanaerobaculum gingivalis</name>
    <dbReference type="NCBI Taxonomy" id="2490855"/>
    <lineage>
        <taxon>Bacteria</taxon>
        <taxon>Bacillati</taxon>
        <taxon>Bacillota</taxon>
        <taxon>Clostridia</taxon>
        <taxon>Lachnospirales</taxon>
        <taxon>Lachnospiraceae</taxon>
        <taxon>Lachnoanaerobaculum</taxon>
    </lineage>
</organism>
<dbReference type="PANTHER" id="PTHR43553:SF23">
    <property type="entry name" value="ABC TRANSPORTER ATP-BINDING COMPONENT"/>
    <property type="match status" value="1"/>
</dbReference>
<keyword evidence="3" id="KW-0813">Transport</keyword>
<dbReference type="RefSeq" id="WP_128674795.1">
    <property type="nucleotide sequence ID" value="NZ_CP124777.1"/>
</dbReference>
<keyword evidence="13" id="KW-1185">Reference proteome</keyword>
<dbReference type="AlphaFoldDB" id="A0A3P3QUT3"/>
<keyword evidence="6" id="KW-0547">Nucleotide-binding</keyword>
<comment type="similarity">
    <text evidence="2">Belongs to the ABC transporter superfamily.</text>
</comment>
<keyword evidence="4" id="KW-1003">Cell membrane</keyword>
<dbReference type="PROSITE" id="PS50893">
    <property type="entry name" value="ABC_TRANSPORTER_2"/>
    <property type="match status" value="2"/>
</dbReference>
<evidence type="ECO:0000313" key="13">
    <source>
        <dbReference type="Proteomes" id="UP000272490"/>
    </source>
</evidence>
<dbReference type="OrthoDB" id="501320at2"/>
<dbReference type="Gene3D" id="3.40.50.300">
    <property type="entry name" value="P-loop containing nucleotide triphosphate hydrolases"/>
    <property type="match status" value="2"/>
</dbReference>
<keyword evidence="8" id="KW-1278">Translocase</keyword>